<dbReference type="Gene3D" id="2.40.10.10">
    <property type="entry name" value="Trypsin-like serine proteases"/>
    <property type="match status" value="1"/>
</dbReference>
<comment type="similarity">
    <text evidence="2">Belongs to the peptidase S1 family. CLIP subfamily.</text>
</comment>
<dbReference type="AlphaFoldDB" id="A0A553PPH5"/>
<dbReference type="InterPro" id="IPR051487">
    <property type="entry name" value="Ser/Thr_Proteases_Immune/Dev"/>
</dbReference>
<proteinExistence type="inferred from homology"/>
<dbReference type="Pfam" id="PF00089">
    <property type="entry name" value="Trypsin"/>
    <property type="match status" value="1"/>
</dbReference>
<keyword evidence="7" id="KW-1185">Reference proteome</keyword>
<evidence type="ECO:0000313" key="7">
    <source>
        <dbReference type="Proteomes" id="UP000318571"/>
    </source>
</evidence>
<dbReference type="SUPFAM" id="SSF50494">
    <property type="entry name" value="Trypsin-like serine proteases"/>
    <property type="match status" value="1"/>
</dbReference>
<dbReference type="PANTHER" id="PTHR24256">
    <property type="entry name" value="TRYPTASE-RELATED"/>
    <property type="match status" value="1"/>
</dbReference>
<dbReference type="EMBL" id="VCGU01000002">
    <property type="protein sequence ID" value="TRY79580.1"/>
    <property type="molecule type" value="Genomic_DNA"/>
</dbReference>
<evidence type="ECO:0000313" key="6">
    <source>
        <dbReference type="EMBL" id="TRY79580.1"/>
    </source>
</evidence>
<evidence type="ECO:0000256" key="4">
    <source>
        <dbReference type="SAM" id="SignalP"/>
    </source>
</evidence>
<dbReference type="SMART" id="SM00020">
    <property type="entry name" value="Tryp_SPc"/>
    <property type="match status" value="1"/>
</dbReference>
<keyword evidence="1" id="KW-1015">Disulfide bond</keyword>
<comment type="caution">
    <text evidence="6">The sequence shown here is derived from an EMBL/GenBank/DDBJ whole genome shotgun (WGS) entry which is preliminary data.</text>
</comment>
<sequence>MASLSPICLIARVTLRCVAGCPHILEILSNSNQSHLKYDASEIRVRCGEWDTQQTIEPLPHEDRDVRYSSIHPAFNNASLHNDFALLHLEKPFELAPHIDVMCLPTEGRSGYTKAGCIATGWGKDQFGIQGKYQVVPKQIILDLVSNGDCEDTLRSTRLGQSFILDKSFICAGGQEGQDTCKGDGGGPLVCPMDDGSYVQTGIVAWGIDCGKNGIPGVYANVKDGLCFMDYALRCQEGREVAQEIGIRGCRGWMREQNKLLTSQRSKYQALVLATEGRSKASHNRKLQDTKQLINKFRRFKMECKLNRREETETDVDEVGEPVDVSQFVRIGGGGFEAQTESPIENEDPIETTTLSASTEEMGMVEE</sequence>
<dbReference type="STRING" id="6832.A0A553PPH5"/>
<evidence type="ECO:0000256" key="3">
    <source>
        <dbReference type="SAM" id="MobiDB-lite"/>
    </source>
</evidence>
<evidence type="ECO:0000259" key="5">
    <source>
        <dbReference type="PROSITE" id="PS50240"/>
    </source>
</evidence>
<dbReference type="InterPro" id="IPR001254">
    <property type="entry name" value="Trypsin_dom"/>
</dbReference>
<feature type="signal peptide" evidence="4">
    <location>
        <begin position="1"/>
        <end position="20"/>
    </location>
</feature>
<gene>
    <name evidence="6" type="ORF">TCAL_08948</name>
</gene>
<reference evidence="6 7" key="1">
    <citation type="journal article" date="2018" name="Nat. Ecol. Evol.">
        <title>Genomic signatures of mitonuclear coevolution across populations of Tigriopus californicus.</title>
        <authorList>
            <person name="Barreto F.S."/>
            <person name="Watson E.T."/>
            <person name="Lima T.G."/>
            <person name="Willett C.S."/>
            <person name="Edmands S."/>
            <person name="Li W."/>
            <person name="Burton R.S."/>
        </authorList>
    </citation>
    <scope>NUCLEOTIDE SEQUENCE [LARGE SCALE GENOMIC DNA]</scope>
    <source>
        <strain evidence="6 7">San Diego</strain>
    </source>
</reference>
<dbReference type="GO" id="GO:0004252">
    <property type="term" value="F:serine-type endopeptidase activity"/>
    <property type="evidence" value="ECO:0007669"/>
    <property type="project" value="InterPro"/>
</dbReference>
<dbReference type="InterPro" id="IPR001314">
    <property type="entry name" value="Peptidase_S1A"/>
</dbReference>
<feature type="chain" id="PRO_5022133674" description="Peptidase S1 domain-containing protein" evidence="4">
    <location>
        <begin position="21"/>
        <end position="367"/>
    </location>
</feature>
<dbReference type="PROSITE" id="PS50240">
    <property type="entry name" value="TRYPSIN_DOM"/>
    <property type="match status" value="1"/>
</dbReference>
<feature type="domain" description="Peptidase S1" evidence="5">
    <location>
        <begin position="1"/>
        <end position="259"/>
    </location>
</feature>
<protein>
    <recommendedName>
        <fullName evidence="5">Peptidase S1 domain-containing protein</fullName>
    </recommendedName>
</protein>
<dbReference type="GO" id="GO:0006508">
    <property type="term" value="P:proteolysis"/>
    <property type="evidence" value="ECO:0007669"/>
    <property type="project" value="InterPro"/>
</dbReference>
<name>A0A553PPH5_TIGCA</name>
<dbReference type="PRINTS" id="PR00722">
    <property type="entry name" value="CHYMOTRYPSIN"/>
</dbReference>
<dbReference type="InterPro" id="IPR043504">
    <property type="entry name" value="Peptidase_S1_PA_chymotrypsin"/>
</dbReference>
<evidence type="ECO:0000256" key="2">
    <source>
        <dbReference type="ARBA" id="ARBA00024195"/>
    </source>
</evidence>
<accession>A0A553PPH5</accession>
<dbReference type="InterPro" id="IPR009003">
    <property type="entry name" value="Peptidase_S1_PA"/>
</dbReference>
<dbReference type="FunFam" id="2.40.10.10:FF:000002">
    <property type="entry name" value="Transmembrane protease serine"/>
    <property type="match status" value="1"/>
</dbReference>
<keyword evidence="4" id="KW-0732">Signal</keyword>
<dbReference type="Proteomes" id="UP000318571">
    <property type="component" value="Chromosome 6"/>
</dbReference>
<feature type="region of interest" description="Disordered" evidence="3">
    <location>
        <begin position="336"/>
        <end position="367"/>
    </location>
</feature>
<organism evidence="6 7">
    <name type="scientific">Tigriopus californicus</name>
    <name type="common">Marine copepod</name>
    <dbReference type="NCBI Taxonomy" id="6832"/>
    <lineage>
        <taxon>Eukaryota</taxon>
        <taxon>Metazoa</taxon>
        <taxon>Ecdysozoa</taxon>
        <taxon>Arthropoda</taxon>
        <taxon>Crustacea</taxon>
        <taxon>Multicrustacea</taxon>
        <taxon>Hexanauplia</taxon>
        <taxon>Copepoda</taxon>
        <taxon>Harpacticoida</taxon>
        <taxon>Harpacticidae</taxon>
        <taxon>Tigriopus</taxon>
    </lineage>
</organism>
<evidence type="ECO:0000256" key="1">
    <source>
        <dbReference type="ARBA" id="ARBA00023157"/>
    </source>
</evidence>
<dbReference type="CDD" id="cd00190">
    <property type="entry name" value="Tryp_SPc"/>
    <property type="match status" value="1"/>
</dbReference>